<dbReference type="CDD" id="cd02440">
    <property type="entry name" value="AdoMet_MTases"/>
    <property type="match status" value="1"/>
</dbReference>
<protein>
    <submittedName>
        <fullName evidence="2">Methyltransferase</fullName>
    </submittedName>
</protein>
<evidence type="ECO:0000313" key="2">
    <source>
        <dbReference type="EMBL" id="KPN82199.1"/>
    </source>
</evidence>
<proteinExistence type="predicted"/>
<dbReference type="PANTHER" id="PTHR47739:SF1">
    <property type="entry name" value="TRNA1(VAL) (ADENINE(37)-N6)-METHYLTRANSFERASE"/>
    <property type="match status" value="1"/>
</dbReference>
<dbReference type="PANTHER" id="PTHR47739">
    <property type="entry name" value="TRNA1(VAL) (ADENINE(37)-N6)-METHYLTRANSFERASE"/>
    <property type="match status" value="1"/>
</dbReference>
<keyword evidence="2" id="KW-0489">Methyltransferase</keyword>
<dbReference type="Proteomes" id="UP000050269">
    <property type="component" value="Unassembled WGS sequence"/>
</dbReference>
<evidence type="ECO:0000313" key="3">
    <source>
        <dbReference type="Proteomes" id="UP000050269"/>
    </source>
</evidence>
<dbReference type="Gene3D" id="3.40.50.150">
    <property type="entry name" value="Vaccinia Virus protein VP39"/>
    <property type="match status" value="1"/>
</dbReference>
<dbReference type="RefSeq" id="WP_034533998.1">
    <property type="nucleotide sequence ID" value="NZ_JPYX01000002.1"/>
</dbReference>
<keyword evidence="2" id="KW-0808">Transferase</keyword>
<dbReference type="SUPFAM" id="SSF53335">
    <property type="entry name" value="S-adenosyl-L-methionine-dependent methyltransferases"/>
    <property type="match status" value="1"/>
</dbReference>
<feature type="domain" description="Methyltransferase small" evidence="1">
    <location>
        <begin position="19"/>
        <end position="135"/>
    </location>
</feature>
<name>A0A0C3AGN3_9LACO</name>
<evidence type="ECO:0000259" key="1">
    <source>
        <dbReference type="Pfam" id="PF05175"/>
    </source>
</evidence>
<dbReference type="AlphaFoldDB" id="A0A0C3AGN3"/>
<gene>
    <name evidence="2" type="ORF">RZ78_13110</name>
</gene>
<sequence length="250" mass="28427">MDDVLKENERIDQLYSNDIKIIQNPEVFSFSLDAVLLADFARLPKKSTSKTVDLCAGNGAVGLFMSHKTNGHIYEIELQDKLADMAKRSVSLNNLDDKLTVINDDLDNTFDYVDKDSVDVITCNPPYFPDLEDSKKNPNPYLAIARHEITTNLDKILTVCEGLLKTNAKAFFVYRPDRMLELFDAMQSHNVMPKRIQYIYPREGKESNMILVEGIKAGKNGGTKVLPPIFVYKDNSNEYTDFVRKILYGE</sequence>
<comment type="caution">
    <text evidence="2">The sequence shown here is derived from an EMBL/GenBank/DDBJ whole genome shotgun (WGS) entry which is preliminary data.</text>
</comment>
<accession>A0A0C3AGN3</accession>
<organism evidence="2 3">
    <name type="scientific">Apilactobacillus kunkeei</name>
    <dbReference type="NCBI Taxonomy" id="148814"/>
    <lineage>
        <taxon>Bacteria</taxon>
        <taxon>Bacillati</taxon>
        <taxon>Bacillota</taxon>
        <taxon>Bacilli</taxon>
        <taxon>Lactobacillales</taxon>
        <taxon>Lactobacillaceae</taxon>
        <taxon>Apilactobacillus</taxon>
    </lineage>
</organism>
<dbReference type="PATRIC" id="fig|148814.13.peg.843"/>
<dbReference type="InterPro" id="IPR050210">
    <property type="entry name" value="tRNA_Adenine-N(6)_MTase"/>
</dbReference>
<dbReference type="InterPro" id="IPR007848">
    <property type="entry name" value="Small_mtfrase_dom"/>
</dbReference>
<dbReference type="EMBL" id="JXDF01000017">
    <property type="protein sequence ID" value="KPN82199.1"/>
    <property type="molecule type" value="Genomic_DNA"/>
</dbReference>
<dbReference type="GO" id="GO:0008168">
    <property type="term" value="F:methyltransferase activity"/>
    <property type="evidence" value="ECO:0007669"/>
    <property type="project" value="UniProtKB-KW"/>
</dbReference>
<dbReference type="GO" id="GO:0032259">
    <property type="term" value="P:methylation"/>
    <property type="evidence" value="ECO:0007669"/>
    <property type="project" value="UniProtKB-KW"/>
</dbReference>
<reference evidence="2 3" key="1">
    <citation type="journal article" date="2015" name="Genome Biol. Evol.">
        <title>Functionally Structured Genomes in Lactobacillus kunkeei Colonizing the Honey Crop and Food Products of Honeybees and Stingless Bees.</title>
        <authorList>
            <person name="Tamarit D."/>
            <person name="Ellegaard K.M."/>
            <person name="Wikander J."/>
            <person name="Olofsson T."/>
            <person name="Vasquez A."/>
            <person name="Andersson S.G."/>
        </authorList>
    </citation>
    <scope>NUCLEOTIDE SEQUENCE [LARGE SCALE GENOMIC DNA]</scope>
    <source>
        <strain evidence="2 3">LMbo</strain>
    </source>
</reference>
<dbReference type="InterPro" id="IPR029063">
    <property type="entry name" value="SAM-dependent_MTases_sf"/>
</dbReference>
<dbReference type="Pfam" id="PF05175">
    <property type="entry name" value="MTS"/>
    <property type="match status" value="1"/>
</dbReference>